<dbReference type="PANTHER" id="PTHR20992:SF9">
    <property type="entry name" value="AT15442P-RELATED"/>
    <property type="match status" value="1"/>
</dbReference>
<reference evidence="3 4" key="1">
    <citation type="submission" date="2020-08" db="EMBL/GenBank/DDBJ databases">
        <title>A Genomic Blueprint of the Chicken Gut Microbiome.</title>
        <authorList>
            <person name="Gilroy R."/>
            <person name="Ravi A."/>
            <person name="Getino M."/>
            <person name="Pursley I."/>
            <person name="Horton D.L."/>
            <person name="Alikhan N.-F."/>
            <person name="Baker D."/>
            <person name="Gharbi K."/>
            <person name="Hall N."/>
            <person name="Watson M."/>
            <person name="Adriaenssens E.M."/>
            <person name="Foster-Nyarko E."/>
            <person name="Jarju S."/>
            <person name="Secka A."/>
            <person name="Antonio M."/>
            <person name="Oren A."/>
            <person name="Chaudhuri R."/>
            <person name="La Ragione R.M."/>
            <person name="Hildebrand F."/>
            <person name="Pallen M.J."/>
        </authorList>
    </citation>
    <scope>NUCLEOTIDE SEQUENCE [LARGE SCALE GENOMIC DNA]</scope>
    <source>
        <strain evidence="3 4">Sa2CVA6</strain>
    </source>
</reference>
<dbReference type="PANTHER" id="PTHR20992">
    <property type="entry name" value="AT15442P-RELATED"/>
    <property type="match status" value="1"/>
</dbReference>
<keyword evidence="2" id="KW-0472">Membrane</keyword>
<gene>
    <name evidence="3" type="ORF">H9646_02340</name>
</gene>
<keyword evidence="2" id="KW-1133">Transmembrane helix</keyword>
<dbReference type="InterPro" id="IPR005240">
    <property type="entry name" value="DUF389"/>
</dbReference>
<evidence type="ECO:0000313" key="3">
    <source>
        <dbReference type="EMBL" id="MBD7959306.1"/>
    </source>
</evidence>
<dbReference type="Proteomes" id="UP000634919">
    <property type="component" value="Unassembled WGS sequence"/>
</dbReference>
<evidence type="ECO:0000313" key="4">
    <source>
        <dbReference type="Proteomes" id="UP000634919"/>
    </source>
</evidence>
<feature type="transmembrane region" description="Helical" evidence="2">
    <location>
        <begin position="128"/>
        <end position="146"/>
    </location>
</feature>
<keyword evidence="1" id="KW-0175">Coiled coil</keyword>
<name>A0ABR8S745_9BURK</name>
<comment type="caution">
    <text evidence="3">The sequence shown here is derived from an EMBL/GenBank/DDBJ whole genome shotgun (WGS) entry which is preliminary data.</text>
</comment>
<feature type="transmembrane region" description="Helical" evidence="2">
    <location>
        <begin position="181"/>
        <end position="204"/>
    </location>
</feature>
<accession>A0ABR8S745</accession>
<protein>
    <submittedName>
        <fullName evidence="3">DUF389 domain-containing protein</fullName>
    </submittedName>
</protein>
<dbReference type="Pfam" id="PF04087">
    <property type="entry name" value="DUF389"/>
    <property type="match status" value="1"/>
</dbReference>
<feature type="coiled-coil region" evidence="1">
    <location>
        <begin position="337"/>
        <end position="364"/>
    </location>
</feature>
<feature type="transmembrane region" description="Helical" evidence="2">
    <location>
        <begin position="153"/>
        <end position="175"/>
    </location>
</feature>
<feature type="transmembrane region" description="Helical" evidence="2">
    <location>
        <begin position="92"/>
        <end position="108"/>
    </location>
</feature>
<sequence>MRPKLLFLFDLRKDQQDTKVIDETVRMGAQFGGTNLWVLFFAILIASVGLNTNSTAVIIGAMLISPLMGPIVGMGYGAAVQDLGLIRTAGKNLAIFVVLSLVTSVLYFTLSPLEQPQSELMARTFPTLWDVLIAAFGGAAGMVAVTRRSYSNIVPGVAIATALMPPLCTAGFGIAHGRWDMFGGAFYLFIINSMFIGASTLAVAKLLRLPRQGQLDEATRKRHRLIIVLGLTAVLVPSVWMAYRLVQQEVFASVAARVARDLEAEPSSHVLMHEVDAGARTLRLIVVGRTDEAQLREQVQRRLLRDGQANVTVLVRDAGDDSLNVEKLRSELQEGVNKTLVEQVKSMDAQLKALQQDVSKTREKTLALAEKPAPKLVDAQALLQEVQAQHPLVCALTLAQGERTASVTEPPRPTSVVILDVAQPLSTHDKDGLLRWLGVRLDKSEVLLMERPEARAVTARDKNRRKQTTCSPKS</sequence>
<dbReference type="EMBL" id="JACSQK010000001">
    <property type="protein sequence ID" value="MBD7959306.1"/>
    <property type="molecule type" value="Genomic_DNA"/>
</dbReference>
<feature type="transmembrane region" description="Helical" evidence="2">
    <location>
        <begin position="56"/>
        <end position="80"/>
    </location>
</feature>
<keyword evidence="4" id="KW-1185">Reference proteome</keyword>
<dbReference type="RefSeq" id="WP_191721703.1">
    <property type="nucleotide sequence ID" value="NZ_JACSQK010000001.1"/>
</dbReference>
<keyword evidence="2" id="KW-0812">Transmembrane</keyword>
<feature type="transmembrane region" description="Helical" evidence="2">
    <location>
        <begin position="31"/>
        <end position="50"/>
    </location>
</feature>
<proteinExistence type="predicted"/>
<feature type="transmembrane region" description="Helical" evidence="2">
    <location>
        <begin position="225"/>
        <end position="243"/>
    </location>
</feature>
<organism evidence="3 4">
    <name type="scientific">Comamonas avium</name>
    <dbReference type="NCBI Taxonomy" id="2762231"/>
    <lineage>
        <taxon>Bacteria</taxon>
        <taxon>Pseudomonadati</taxon>
        <taxon>Pseudomonadota</taxon>
        <taxon>Betaproteobacteria</taxon>
        <taxon>Burkholderiales</taxon>
        <taxon>Comamonadaceae</taxon>
        <taxon>Comamonas</taxon>
    </lineage>
</organism>
<evidence type="ECO:0000256" key="2">
    <source>
        <dbReference type="SAM" id="Phobius"/>
    </source>
</evidence>
<evidence type="ECO:0000256" key="1">
    <source>
        <dbReference type="SAM" id="Coils"/>
    </source>
</evidence>